<organism evidence="1 3">
    <name type="scientific">Campylobacter concisus</name>
    <dbReference type="NCBI Taxonomy" id="199"/>
    <lineage>
        <taxon>Bacteria</taxon>
        <taxon>Pseudomonadati</taxon>
        <taxon>Campylobacterota</taxon>
        <taxon>Epsilonproteobacteria</taxon>
        <taxon>Campylobacterales</taxon>
        <taxon>Campylobacteraceae</taxon>
        <taxon>Campylobacter</taxon>
    </lineage>
</organism>
<dbReference type="RefSeq" id="WP_054195918.1">
    <property type="nucleotide sequence ID" value="NZ_CABMKQ010000065.1"/>
</dbReference>
<dbReference type="Proteomes" id="UP000594630">
    <property type="component" value="Chromosome"/>
</dbReference>
<reference evidence="2" key="4">
    <citation type="submission" date="2020-02" db="EMBL/GenBank/DDBJ databases">
        <title>Analysis of Completed Campylobacter concisus Genomes Identified Genomospecies Features, Novel plasmids and Their Association with Severe Ulcerative Colitis.</title>
        <authorList>
            <person name="Zhang L."/>
        </authorList>
    </citation>
    <scope>NUCLEOTIDE SEQUENCE</scope>
    <source>
        <strain evidence="2">P10CDO-S2</strain>
    </source>
</reference>
<dbReference type="PANTHER" id="PTHR35850:SF2">
    <property type="entry name" value="TYPE VI SECRETION SYSTEM CONTRACTILE SHEATH SMALL SUBUNIT"/>
    <property type="match status" value="1"/>
</dbReference>
<dbReference type="GeneID" id="28661750"/>
<evidence type="ECO:0000313" key="2">
    <source>
        <dbReference type="EMBL" id="QPH83666.1"/>
    </source>
</evidence>
<dbReference type="EMBL" id="CP049274">
    <property type="protein sequence ID" value="QPH83666.1"/>
    <property type="molecule type" value="Genomic_DNA"/>
</dbReference>
<dbReference type="AlphaFoldDB" id="A0A0M4S9Z5"/>
<evidence type="ECO:0000313" key="1">
    <source>
        <dbReference type="EMBL" id="ALF46810.1"/>
    </source>
</evidence>
<reference evidence="2 4" key="3">
    <citation type="journal article" date="2018" name="Emerg. Microbes Infect.">
        <title>Genomic analysis of oral Campylobacter concisus strains identified a potential bacterial molecular marker associated with active Crohn's disease.</title>
        <authorList>
            <person name="Liu F."/>
            <person name="Ma R."/>
            <person name="Tay C.Y.A."/>
            <person name="Octavia S."/>
            <person name="Lan R."/>
            <person name="Chung H.K.L."/>
            <person name="Riordan S.M."/>
            <person name="Grimm M.C."/>
            <person name="Leong R.W."/>
            <person name="Tanaka M.M."/>
            <person name="Connor S."/>
            <person name="Zhang L."/>
        </authorList>
    </citation>
    <scope>NUCLEOTIDE SEQUENCE [LARGE SCALE GENOMIC DNA]</scope>
    <source>
        <strain evidence="2 4">P10CDO-S2</strain>
    </source>
</reference>
<dbReference type="Pfam" id="PF05591">
    <property type="entry name" value="T6SS_VipA"/>
    <property type="match status" value="1"/>
</dbReference>
<dbReference type="PIRSF" id="PIRSF028301">
    <property type="entry name" value="UCP028301"/>
    <property type="match status" value="1"/>
</dbReference>
<sequence length="161" mass="18506">MADNLIPPKERINIVYKTKTNDQEADVELPLKLMVVANLTGENQTPLEDREVISINKINFDQVMKSLDIHTNFSVKNKLNSNNEDLNIDLDFESIHDFNPDNIINQIPELKKLLQLRKALVALKGPMGNMPDFRKAVLEAIKDEDSRKQLLLEIKDEQDKE</sequence>
<reference evidence="1" key="2">
    <citation type="submission" date="2016-07" db="EMBL/GenBank/DDBJ databases">
        <title>Comparative genomics of the Campylobacter concisus group.</title>
        <authorList>
            <person name="Miller W.G."/>
            <person name="Yee E."/>
            <person name="Chapman M.H."/>
            <person name="Huynh S."/>
            <person name="Bono J.L."/>
            <person name="On S.L.W."/>
            <person name="StLeger J."/>
            <person name="Foster G."/>
            <person name="Parker C.T."/>
        </authorList>
    </citation>
    <scope>NUCLEOTIDE SEQUENCE</scope>
    <source>
        <strain evidence="1">ATCC 33237</strain>
    </source>
</reference>
<dbReference type="KEGG" id="ccoc:CCON33237_0084"/>
<accession>A0A0M4S9Z5</accession>
<name>A0A0M4S9Z5_9BACT</name>
<proteinExistence type="predicted"/>
<dbReference type="PATRIC" id="fig|199.248.peg.100"/>
<dbReference type="InterPro" id="IPR008312">
    <property type="entry name" value="T6SS_TssB1"/>
</dbReference>
<protein>
    <submittedName>
        <fullName evidence="2">Type VI secretion system contractile sheath small subunit</fullName>
    </submittedName>
    <submittedName>
        <fullName evidence="1">Type VI secretion system, tubular sheath protein</fullName>
    </submittedName>
</protein>
<reference evidence="3" key="1">
    <citation type="submission" date="2015-08" db="EMBL/GenBank/DDBJ databases">
        <title>Comparative genomics of the Campylobacter concisus group.</title>
        <authorList>
            <person name="Miller W.G."/>
            <person name="Yee E."/>
            <person name="Chapman M.H."/>
            <person name="Huynh S."/>
            <person name="Bono J.L."/>
            <person name="On S.L.W."/>
            <person name="St Leger J."/>
            <person name="Foster G."/>
            <person name="Parker C.T."/>
        </authorList>
    </citation>
    <scope>NUCLEOTIDE SEQUENCE [LARGE SCALE GENOMIC DNA]</scope>
    <source>
        <strain evidence="3">ATCC 33237</strain>
    </source>
</reference>
<dbReference type="OrthoDB" id="9789942at2"/>
<dbReference type="Proteomes" id="UP000066049">
    <property type="component" value="Chromosome"/>
</dbReference>
<evidence type="ECO:0000313" key="3">
    <source>
        <dbReference type="Proteomes" id="UP000066049"/>
    </source>
</evidence>
<dbReference type="EMBL" id="CP012541">
    <property type="protein sequence ID" value="ALF46810.1"/>
    <property type="molecule type" value="Genomic_DNA"/>
</dbReference>
<gene>
    <name evidence="1" type="primary">tssB</name>
    <name evidence="1" type="ORF">CCON33237_0084</name>
    <name evidence="2" type="ORF">CVT06_00530</name>
</gene>
<evidence type="ECO:0000313" key="4">
    <source>
        <dbReference type="Proteomes" id="UP000594630"/>
    </source>
</evidence>
<dbReference type="PANTHER" id="PTHR35850">
    <property type="entry name" value="CYTOPLASMIC PROTEIN-RELATED"/>
    <property type="match status" value="1"/>
</dbReference>
<dbReference type="NCBIfam" id="TIGR03358">
    <property type="entry name" value="VI_chp_5"/>
    <property type="match status" value="1"/>
</dbReference>